<protein>
    <submittedName>
        <fullName evidence="1">Uncharacterized protein</fullName>
    </submittedName>
</protein>
<comment type="caution">
    <text evidence="1">The sequence shown here is derived from an EMBL/GenBank/DDBJ whole genome shotgun (WGS) entry which is preliminary data.</text>
</comment>
<keyword evidence="2" id="KW-1185">Reference proteome</keyword>
<organism evidence="1 2">
    <name type="scientific">Pleurodeles waltl</name>
    <name type="common">Iberian ribbed newt</name>
    <dbReference type="NCBI Taxonomy" id="8319"/>
    <lineage>
        <taxon>Eukaryota</taxon>
        <taxon>Metazoa</taxon>
        <taxon>Chordata</taxon>
        <taxon>Craniata</taxon>
        <taxon>Vertebrata</taxon>
        <taxon>Euteleostomi</taxon>
        <taxon>Amphibia</taxon>
        <taxon>Batrachia</taxon>
        <taxon>Caudata</taxon>
        <taxon>Salamandroidea</taxon>
        <taxon>Salamandridae</taxon>
        <taxon>Pleurodelinae</taxon>
        <taxon>Pleurodeles</taxon>
    </lineage>
</organism>
<dbReference type="EMBL" id="JANPWB010000014">
    <property type="protein sequence ID" value="KAJ1095299.1"/>
    <property type="molecule type" value="Genomic_DNA"/>
</dbReference>
<reference evidence="1" key="1">
    <citation type="journal article" date="2022" name="bioRxiv">
        <title>Sequencing and chromosome-scale assembly of the giantPleurodeles waltlgenome.</title>
        <authorList>
            <person name="Brown T."/>
            <person name="Elewa A."/>
            <person name="Iarovenko S."/>
            <person name="Subramanian E."/>
            <person name="Araus A.J."/>
            <person name="Petzold A."/>
            <person name="Susuki M."/>
            <person name="Suzuki K.-i.T."/>
            <person name="Hayashi T."/>
            <person name="Toyoda A."/>
            <person name="Oliveira C."/>
            <person name="Osipova E."/>
            <person name="Leigh N.D."/>
            <person name="Simon A."/>
            <person name="Yun M.H."/>
        </authorList>
    </citation>
    <scope>NUCLEOTIDE SEQUENCE</scope>
    <source>
        <strain evidence="1">20211129_DDA</strain>
        <tissue evidence="1">Liver</tissue>
    </source>
</reference>
<dbReference type="AlphaFoldDB" id="A0AAV7LY72"/>
<name>A0AAV7LY72_PLEWA</name>
<proteinExistence type="predicted"/>
<evidence type="ECO:0000313" key="1">
    <source>
        <dbReference type="EMBL" id="KAJ1095299.1"/>
    </source>
</evidence>
<gene>
    <name evidence="1" type="ORF">NDU88_000466</name>
</gene>
<sequence length="114" mass="12554">MYETTSGTSDVIMSTVQSGGPERTPLNVSLDGVHVYINGRQDHIQKVADSARPLRPERINTGAPLSLPERLVKESVAVGVESSIYATDSNDTVIPFPIRLPQYDMWVDAINDRE</sequence>
<evidence type="ECO:0000313" key="2">
    <source>
        <dbReference type="Proteomes" id="UP001066276"/>
    </source>
</evidence>
<accession>A0AAV7LY72</accession>
<dbReference type="Proteomes" id="UP001066276">
    <property type="component" value="Chromosome 10"/>
</dbReference>